<sequence length="361" mass="42380">MVDNQRAHRTKAGFTFQDLAAIILFIDNFDELKSIKAEGNHEDIDIELLDGSWIYAQAKMISDPINSNKNYRKRKMSESFTSLCNNLFNSKNPVSSIVYISNCKDPLGEEDTATKSFYPVYSLTFDQLAKVTQNRVEKMLDKKIENDYLKKKNKSKEEALEILKKDFGVQIIPFDPRHSYEDKFHSVQSYVGNFLINRNLMQNASLNIMRNWHDLFRENSENYSKDKVLTKKDLLWVIVVIECNQPFNTDTIAFKLNVDVAIMDEISIRFKEVFDYISERLEFCATIWSDEEEYVENHPNVSTSYIYDFINNSWRNYLDFWDIDDITGEEQEVLIKMVLYRILTKKSTIKHIMETGNVNVD</sequence>
<evidence type="ECO:0000313" key="2">
    <source>
        <dbReference type="Proteomes" id="UP001437574"/>
    </source>
</evidence>
<comment type="caution">
    <text evidence="1">The sequence shown here is derived from an EMBL/GenBank/DDBJ whole genome shotgun (WGS) entry which is preliminary data.</text>
</comment>
<evidence type="ECO:0000313" key="1">
    <source>
        <dbReference type="EMBL" id="GAA0043197.1"/>
    </source>
</evidence>
<reference evidence="2" key="2">
    <citation type="submission" date="2024-01" db="EMBL/GenBank/DDBJ databases">
        <title>Draft genome sequence of Lactobacillus amylovorus strain TKL145.</title>
        <authorList>
            <person name="Tohno M."/>
            <person name="Tanizawa Y."/>
        </authorList>
    </citation>
    <scope>NUCLEOTIDE SEQUENCE [LARGE SCALE GENOMIC DNA]</scope>
    <source>
        <strain evidence="2">TKL145</strain>
    </source>
</reference>
<protein>
    <recommendedName>
        <fullName evidence="3">DUF4297 domain-containing protein</fullName>
    </recommendedName>
</protein>
<organism evidence="1 2">
    <name type="scientific">Lactobacillus amylovorus subsp. animalium</name>
    <dbReference type="NCBI Taxonomy" id="3378536"/>
    <lineage>
        <taxon>Bacteria</taxon>
        <taxon>Bacillati</taxon>
        <taxon>Bacillota</taxon>
        <taxon>Bacilli</taxon>
        <taxon>Lactobacillales</taxon>
        <taxon>Lactobacillaceae</taxon>
        <taxon>Lactobacillus</taxon>
    </lineage>
</organism>
<gene>
    <name evidence="1" type="ORF">LATKL145_16090</name>
</gene>
<proteinExistence type="predicted"/>
<name>A0ABC9VQB3_LACAM</name>
<dbReference type="EMBL" id="BAAAAK010000022">
    <property type="protein sequence ID" value="GAA0043197.1"/>
    <property type="molecule type" value="Genomic_DNA"/>
</dbReference>
<dbReference type="RefSeq" id="WP_353303174.1">
    <property type="nucleotide sequence ID" value="NZ_BAAAAK010000022.1"/>
</dbReference>
<reference evidence="1 2" key="1">
    <citation type="journal article" date="2024" name="Int. J. Syst. Evol. Microbiol.">
        <title>Proposal of Lactobacillus amylovorus subsp. animalis subsp. nov. and an emended description of Lactobacillus amylovorus.</title>
        <authorList>
            <person name="Yamane K."/>
            <person name="Tanizawa Y."/>
            <person name="Kobayashi H."/>
            <person name="Kamizono T."/>
            <person name="Kojima Y."/>
            <person name="Takagi H."/>
            <person name="Tohno M."/>
        </authorList>
    </citation>
    <scope>NUCLEOTIDE SEQUENCE [LARGE SCALE GENOMIC DNA]</scope>
    <source>
        <strain evidence="1 2">TKL145</strain>
    </source>
</reference>
<accession>A0ABC9VQB3</accession>
<dbReference type="Proteomes" id="UP001437574">
    <property type="component" value="Unassembled WGS sequence"/>
</dbReference>
<dbReference type="AlphaFoldDB" id="A0ABC9VQB3"/>
<evidence type="ECO:0008006" key="3">
    <source>
        <dbReference type="Google" id="ProtNLM"/>
    </source>
</evidence>